<evidence type="ECO:0000313" key="7">
    <source>
        <dbReference type="Proteomes" id="UP000312512"/>
    </source>
</evidence>
<comment type="caution">
    <text evidence="6">The sequence shown here is derived from an EMBL/GenBank/DDBJ whole genome shotgun (WGS) entry which is preliminary data.</text>
</comment>
<dbReference type="Pfam" id="PF07291">
    <property type="entry name" value="MauE"/>
    <property type="match status" value="1"/>
</dbReference>
<dbReference type="GO" id="GO:0030416">
    <property type="term" value="P:methylamine metabolic process"/>
    <property type="evidence" value="ECO:0007669"/>
    <property type="project" value="InterPro"/>
</dbReference>
<evidence type="ECO:0000256" key="2">
    <source>
        <dbReference type="ARBA" id="ARBA00022692"/>
    </source>
</evidence>
<organism evidence="6 7">
    <name type="scientific">Nonomuraea phyllanthi</name>
    <dbReference type="NCBI Taxonomy" id="2219224"/>
    <lineage>
        <taxon>Bacteria</taxon>
        <taxon>Bacillati</taxon>
        <taxon>Actinomycetota</taxon>
        <taxon>Actinomycetes</taxon>
        <taxon>Streptosporangiales</taxon>
        <taxon>Streptosporangiaceae</taxon>
        <taxon>Nonomuraea</taxon>
    </lineage>
</organism>
<dbReference type="OrthoDB" id="3430313at2"/>
<dbReference type="InterPro" id="IPR009908">
    <property type="entry name" value="Methylamine_util_MauE"/>
</dbReference>
<accession>A0A5C4WKT7</accession>
<proteinExistence type="predicted"/>
<keyword evidence="3" id="KW-1133">Transmembrane helix</keyword>
<comment type="subcellular location">
    <subcellularLocation>
        <location evidence="1">Membrane</location>
        <topology evidence="1">Multi-pass membrane protein</topology>
    </subcellularLocation>
</comment>
<evidence type="ECO:0000259" key="5">
    <source>
        <dbReference type="Pfam" id="PF07291"/>
    </source>
</evidence>
<dbReference type="AlphaFoldDB" id="A0A5C4WKT7"/>
<protein>
    <submittedName>
        <fullName evidence="6">Methylamine utilization protein MauE</fullName>
    </submittedName>
</protein>
<dbReference type="Proteomes" id="UP000312512">
    <property type="component" value="Unassembled WGS sequence"/>
</dbReference>
<evidence type="ECO:0000256" key="4">
    <source>
        <dbReference type="ARBA" id="ARBA00023136"/>
    </source>
</evidence>
<keyword evidence="4" id="KW-0472">Membrane</keyword>
<gene>
    <name evidence="6" type="ORF">FH608_015845</name>
</gene>
<reference evidence="6 7" key="1">
    <citation type="submission" date="2019-10" db="EMBL/GenBank/DDBJ databases">
        <title>Nonomuraea sp. nov., isolated from Phyllanthus amarus.</title>
        <authorList>
            <person name="Klykleung N."/>
            <person name="Tanasupawat S."/>
        </authorList>
    </citation>
    <scope>NUCLEOTIDE SEQUENCE [LARGE SCALE GENOMIC DNA]</scope>
    <source>
        <strain evidence="6 7">PA1-10</strain>
    </source>
</reference>
<sequence>MPAVSLLLVACQVLIGAVFAVSAFTKLRGRAAMRSFASSLTMLPARLRLAAAGVVAAGEAAVAALMVVPRAGLPLAGVLLCGFCAVIVITMRQGLRVPCRCFGSSGSHLGPVHLVRNGLLLTVVALGWTALAVSGAPPTVAQLAIAVPAGLAGAILMIAWDDIADLFKETSGSV</sequence>
<evidence type="ECO:0000256" key="1">
    <source>
        <dbReference type="ARBA" id="ARBA00004141"/>
    </source>
</evidence>
<dbReference type="GO" id="GO:0016020">
    <property type="term" value="C:membrane"/>
    <property type="evidence" value="ECO:0007669"/>
    <property type="project" value="UniProtKB-SubCell"/>
</dbReference>
<name>A0A5C4WKT7_9ACTN</name>
<dbReference type="EMBL" id="VDLX02000005">
    <property type="protein sequence ID" value="KAB8194655.1"/>
    <property type="molecule type" value="Genomic_DNA"/>
</dbReference>
<evidence type="ECO:0000313" key="6">
    <source>
        <dbReference type="EMBL" id="KAB8194655.1"/>
    </source>
</evidence>
<keyword evidence="2" id="KW-0812">Transmembrane</keyword>
<evidence type="ECO:0000256" key="3">
    <source>
        <dbReference type="ARBA" id="ARBA00022989"/>
    </source>
</evidence>
<dbReference type="UniPathway" id="UPA00895"/>
<feature type="domain" description="Methylamine utilisation protein MauE" evidence="5">
    <location>
        <begin position="6"/>
        <end position="128"/>
    </location>
</feature>
<keyword evidence="7" id="KW-1185">Reference proteome</keyword>